<dbReference type="Pfam" id="PF04545">
    <property type="entry name" value="Sigma70_r4"/>
    <property type="match status" value="1"/>
</dbReference>
<evidence type="ECO:0000256" key="5">
    <source>
        <dbReference type="ARBA" id="ARBA00023163"/>
    </source>
</evidence>
<dbReference type="NCBIfam" id="TIGR02937">
    <property type="entry name" value="sigma70-ECF"/>
    <property type="match status" value="1"/>
</dbReference>
<dbReference type="SUPFAM" id="SSF88946">
    <property type="entry name" value="Sigma2 domain of RNA polymerase sigma factors"/>
    <property type="match status" value="1"/>
</dbReference>
<keyword evidence="5" id="KW-0804">Transcription</keyword>
<dbReference type="Gene3D" id="1.10.1740.10">
    <property type="match status" value="1"/>
</dbReference>
<name>A0ABY6J4C9_9BACT</name>
<evidence type="ECO:0000259" key="6">
    <source>
        <dbReference type="Pfam" id="PF04542"/>
    </source>
</evidence>
<dbReference type="InterPro" id="IPR014284">
    <property type="entry name" value="RNA_pol_sigma-70_dom"/>
</dbReference>
<dbReference type="Gene3D" id="1.10.10.10">
    <property type="entry name" value="Winged helix-like DNA-binding domain superfamily/Winged helix DNA-binding domain"/>
    <property type="match status" value="1"/>
</dbReference>
<dbReference type="PANTHER" id="PTHR43133">
    <property type="entry name" value="RNA POLYMERASE ECF-TYPE SIGMA FACTO"/>
    <property type="match status" value="1"/>
</dbReference>
<keyword evidence="4" id="KW-0238">DNA-binding</keyword>
<evidence type="ECO:0000256" key="3">
    <source>
        <dbReference type="ARBA" id="ARBA00023082"/>
    </source>
</evidence>
<comment type="similarity">
    <text evidence="1">Belongs to the sigma-70 factor family. ECF subfamily.</text>
</comment>
<evidence type="ECO:0000256" key="4">
    <source>
        <dbReference type="ARBA" id="ARBA00023125"/>
    </source>
</evidence>
<keyword evidence="3" id="KW-0731">Sigma factor</keyword>
<evidence type="ECO:0000313" key="9">
    <source>
        <dbReference type="Proteomes" id="UP001162741"/>
    </source>
</evidence>
<protein>
    <submittedName>
        <fullName evidence="8">Sigma-70 family RNA polymerase sigma factor</fullName>
    </submittedName>
</protein>
<dbReference type="SUPFAM" id="SSF88659">
    <property type="entry name" value="Sigma3 and sigma4 domains of RNA polymerase sigma factors"/>
    <property type="match status" value="1"/>
</dbReference>
<keyword evidence="2" id="KW-0805">Transcription regulation</keyword>
<feature type="domain" description="RNA polymerase sigma-70 region 2" evidence="6">
    <location>
        <begin position="29"/>
        <end position="93"/>
    </location>
</feature>
<reference evidence="8" key="1">
    <citation type="submission" date="2022-10" db="EMBL/GenBank/DDBJ databases">
        <title>Chitinophaga sp. nov., isolated from soil.</title>
        <authorList>
            <person name="Jeon C.O."/>
        </authorList>
    </citation>
    <scope>NUCLEOTIDE SEQUENCE</scope>
    <source>
        <strain evidence="8">R8</strain>
    </source>
</reference>
<dbReference type="CDD" id="cd06171">
    <property type="entry name" value="Sigma70_r4"/>
    <property type="match status" value="1"/>
</dbReference>
<organism evidence="8 9">
    <name type="scientific">Chitinophaga horti</name>
    <dbReference type="NCBI Taxonomy" id="2920382"/>
    <lineage>
        <taxon>Bacteria</taxon>
        <taxon>Pseudomonadati</taxon>
        <taxon>Bacteroidota</taxon>
        <taxon>Chitinophagia</taxon>
        <taxon>Chitinophagales</taxon>
        <taxon>Chitinophagaceae</taxon>
        <taxon>Chitinophaga</taxon>
    </lineage>
</organism>
<dbReference type="Pfam" id="PF04542">
    <property type="entry name" value="Sigma70_r2"/>
    <property type="match status" value="1"/>
</dbReference>
<dbReference type="EMBL" id="CP107006">
    <property type="protein sequence ID" value="UYQ94453.1"/>
    <property type="molecule type" value="Genomic_DNA"/>
</dbReference>
<dbReference type="RefSeq" id="WP_264282336.1">
    <property type="nucleotide sequence ID" value="NZ_CP107006.1"/>
</dbReference>
<dbReference type="InterPro" id="IPR013324">
    <property type="entry name" value="RNA_pol_sigma_r3/r4-like"/>
</dbReference>
<dbReference type="InterPro" id="IPR036388">
    <property type="entry name" value="WH-like_DNA-bd_sf"/>
</dbReference>
<dbReference type="PANTHER" id="PTHR43133:SF46">
    <property type="entry name" value="RNA POLYMERASE SIGMA-70 FACTOR ECF SUBFAMILY"/>
    <property type="match status" value="1"/>
</dbReference>
<accession>A0ABY6J4C9</accession>
<dbReference type="InterPro" id="IPR039425">
    <property type="entry name" value="RNA_pol_sigma-70-like"/>
</dbReference>
<proteinExistence type="inferred from homology"/>
<evidence type="ECO:0000256" key="2">
    <source>
        <dbReference type="ARBA" id="ARBA00023015"/>
    </source>
</evidence>
<dbReference type="InterPro" id="IPR013325">
    <property type="entry name" value="RNA_pol_sigma_r2"/>
</dbReference>
<gene>
    <name evidence="8" type="ORF">MKQ68_05035</name>
</gene>
<dbReference type="InterPro" id="IPR007627">
    <property type="entry name" value="RNA_pol_sigma70_r2"/>
</dbReference>
<feature type="domain" description="RNA polymerase sigma-70 region 4" evidence="7">
    <location>
        <begin position="130"/>
        <end position="178"/>
    </location>
</feature>
<evidence type="ECO:0000259" key="7">
    <source>
        <dbReference type="Pfam" id="PF04545"/>
    </source>
</evidence>
<dbReference type="InterPro" id="IPR007630">
    <property type="entry name" value="RNA_pol_sigma70_r4"/>
</dbReference>
<evidence type="ECO:0000313" key="8">
    <source>
        <dbReference type="EMBL" id="UYQ94453.1"/>
    </source>
</evidence>
<keyword evidence="9" id="KW-1185">Reference proteome</keyword>
<dbReference type="Proteomes" id="UP001162741">
    <property type="component" value="Chromosome"/>
</dbReference>
<evidence type="ECO:0000256" key="1">
    <source>
        <dbReference type="ARBA" id="ARBA00010641"/>
    </source>
</evidence>
<sequence length="198" mass="22776">MINQQLYNDPDIITRFARGDELAFRTIFNEQLRPLCYFAHKLLGQKEEAEDVASTAFAALWERRAQFTSFGAIKSYLYITVRNACYDLLKHRQVVNNAEDTITGIVNQPDISVDARILQAELLQLIVSELNSLPERSRQILEWSFLEEKKTSEIASLLALSEAHVRMEKSRALVQLRKLLSKKQLLEVVLLLLAMLKK</sequence>